<sequence length="127" mass="14735">MTAMKKLMAGFWYEEKTKMFFSSGKGQADFILTLNKLEVGTLSYADNVWFFSYSEEFKRQRDILPLVNFPTVDKEYSSSELWPFFVSRIPSRAQLQAPKGTERQDLVSLLKNYGRKTIANPYQLIPA</sequence>
<accession>A0A1Q6IBZ8</accession>
<reference evidence="2 3" key="1">
    <citation type="journal article" date="2016" name="Nat. Biotechnol.">
        <title>Measurement of bacterial replication rates in microbial communities.</title>
        <authorList>
            <person name="Brown C.T."/>
            <person name="Olm M.R."/>
            <person name="Thomas B.C."/>
            <person name="Banfield J.F."/>
        </authorList>
    </citation>
    <scope>NUCLEOTIDE SEQUENCE [LARGE SCALE GENOMIC DNA]</scope>
    <source>
        <strain evidence="2">45_41</strain>
    </source>
</reference>
<dbReference type="Proteomes" id="UP000186549">
    <property type="component" value="Unassembled WGS sequence"/>
</dbReference>
<gene>
    <name evidence="2" type="ORF">BHV79_04140</name>
</gene>
<dbReference type="EMBL" id="MNQU01000081">
    <property type="protein sequence ID" value="OKZ38278.1"/>
    <property type="molecule type" value="Genomic_DNA"/>
</dbReference>
<dbReference type="AlphaFoldDB" id="A0A1Q6IBZ8"/>
<evidence type="ECO:0000313" key="2">
    <source>
        <dbReference type="EMBL" id="OKZ38278.1"/>
    </source>
</evidence>
<evidence type="ECO:0000313" key="3">
    <source>
        <dbReference type="Proteomes" id="UP000186549"/>
    </source>
</evidence>
<name>A0A1Q6IBZ8_BACUN</name>
<feature type="domain" description="HipA N-terminal subdomain 1" evidence="1">
    <location>
        <begin position="34"/>
        <end position="118"/>
    </location>
</feature>
<protein>
    <recommendedName>
        <fullName evidence="1">HipA N-terminal subdomain 1 domain-containing protein</fullName>
    </recommendedName>
</protein>
<comment type="caution">
    <text evidence="2">The sequence shown here is derived from an EMBL/GenBank/DDBJ whole genome shotgun (WGS) entry which is preliminary data.</text>
</comment>
<proteinExistence type="predicted"/>
<evidence type="ECO:0000259" key="1">
    <source>
        <dbReference type="Pfam" id="PF13657"/>
    </source>
</evidence>
<organism evidence="2 3">
    <name type="scientific">Bacteroides uniformis</name>
    <dbReference type="NCBI Taxonomy" id="820"/>
    <lineage>
        <taxon>Bacteria</taxon>
        <taxon>Pseudomonadati</taxon>
        <taxon>Bacteroidota</taxon>
        <taxon>Bacteroidia</taxon>
        <taxon>Bacteroidales</taxon>
        <taxon>Bacteroidaceae</taxon>
        <taxon>Bacteroides</taxon>
    </lineage>
</organism>
<dbReference type="InterPro" id="IPR017508">
    <property type="entry name" value="HipA_N1"/>
</dbReference>
<dbReference type="Pfam" id="PF13657">
    <property type="entry name" value="Couple_hipA"/>
    <property type="match status" value="1"/>
</dbReference>